<sequence>MHREKFLNELAEIVEVPVEKLQEDYIFEKWDSLAIIATISLIDELWEISIPGKVLLSVKSVRDILTLIETALLK</sequence>
<dbReference type="Proteomes" id="UP000216052">
    <property type="component" value="Chromosome"/>
</dbReference>
<evidence type="ECO:0000313" key="1">
    <source>
        <dbReference type="EMBL" id="XFO75048.1"/>
    </source>
</evidence>
<organism evidence="1 2">
    <name type="scientific">Sporomusa acidovorans (strain ATCC 49682 / DSM 3132 / Mol)</name>
    <dbReference type="NCBI Taxonomy" id="1123286"/>
    <lineage>
        <taxon>Bacteria</taxon>
        <taxon>Bacillati</taxon>
        <taxon>Bacillota</taxon>
        <taxon>Negativicutes</taxon>
        <taxon>Selenomonadales</taxon>
        <taxon>Sporomusaceae</taxon>
        <taxon>Sporomusa</taxon>
    </lineage>
</organism>
<dbReference type="RefSeq" id="WP_093796647.1">
    <property type="nucleotide sequence ID" value="NZ_CP155571.1"/>
</dbReference>
<keyword evidence="2" id="KW-1185">Reference proteome</keyword>
<dbReference type="EMBL" id="CP155571">
    <property type="protein sequence ID" value="XFO75048.1"/>
    <property type="molecule type" value="Genomic_DNA"/>
</dbReference>
<dbReference type="Gene3D" id="1.10.1200.10">
    <property type="entry name" value="ACP-like"/>
    <property type="match status" value="1"/>
</dbReference>
<evidence type="ECO:0000313" key="2">
    <source>
        <dbReference type="Proteomes" id="UP000216052"/>
    </source>
</evidence>
<gene>
    <name evidence="1" type="ORF">SPACI_051590</name>
</gene>
<name>A0ABZ3JAC4_SPOA4</name>
<accession>A0ABZ3JAC4</accession>
<dbReference type="InterPro" id="IPR036736">
    <property type="entry name" value="ACP-like_sf"/>
</dbReference>
<reference evidence="1" key="1">
    <citation type="submission" date="2024-05" db="EMBL/GenBank/DDBJ databases">
        <title>Isolation and characterization of Sporomusa carbonis sp. nov., a carboxydotrophic hydrogenogen in the genus of Sporomusa isolated from a charcoal burning pile.</title>
        <authorList>
            <person name="Boeer T."/>
            <person name="Rosenbaum F."/>
            <person name="Eysell L."/>
            <person name="Mueller V."/>
            <person name="Daniel R."/>
            <person name="Poehlein A."/>
        </authorList>
    </citation>
    <scope>NUCLEOTIDE SEQUENCE [LARGE SCALE GENOMIC DNA]</scope>
    <source>
        <strain evidence="1">DSM 3132</strain>
    </source>
</reference>
<evidence type="ECO:0008006" key="3">
    <source>
        <dbReference type="Google" id="ProtNLM"/>
    </source>
</evidence>
<protein>
    <recommendedName>
        <fullName evidence="3">Acyl carrier protein</fullName>
    </recommendedName>
</protein>
<dbReference type="SUPFAM" id="SSF47336">
    <property type="entry name" value="ACP-like"/>
    <property type="match status" value="1"/>
</dbReference>
<proteinExistence type="predicted"/>